<dbReference type="PANTHER" id="PTHR46608">
    <property type="entry name" value="T-CELL IMMUNOGLOBULIN AND MUCIN DOMAIN-CONTAINING PROTEIN 4"/>
    <property type="match status" value="1"/>
</dbReference>
<dbReference type="Ensembl" id="ENSAPOT00000029176.1">
    <property type="protein sequence ID" value="ENSAPOP00000019330.1"/>
    <property type="gene ID" value="ENSAPOG00000022755.1"/>
</dbReference>
<dbReference type="SMART" id="SM00409">
    <property type="entry name" value="IG"/>
    <property type="match status" value="1"/>
</dbReference>
<evidence type="ECO:0000313" key="4">
    <source>
        <dbReference type="Proteomes" id="UP000257200"/>
    </source>
</evidence>
<dbReference type="InterPro" id="IPR003599">
    <property type="entry name" value="Ig_sub"/>
</dbReference>
<dbReference type="SUPFAM" id="SSF48726">
    <property type="entry name" value="Immunoglobulin"/>
    <property type="match status" value="1"/>
</dbReference>
<dbReference type="InterPro" id="IPR013106">
    <property type="entry name" value="Ig_V-set"/>
</dbReference>
<dbReference type="Gene3D" id="2.60.40.10">
    <property type="entry name" value="Immunoglobulins"/>
    <property type="match status" value="1"/>
</dbReference>
<keyword evidence="4" id="KW-1185">Reference proteome</keyword>
<dbReference type="Pfam" id="PF07686">
    <property type="entry name" value="V-set"/>
    <property type="match status" value="1"/>
</dbReference>
<evidence type="ECO:0000259" key="2">
    <source>
        <dbReference type="PROSITE" id="PS50835"/>
    </source>
</evidence>
<sequence>LHDLHVWILASCLSVLTASGCLGRRVVGRTGENVTFTCRYNRKSYGALSVCWNRGDIPNLGMCNNQLISTDGNKVKKQSGVSSRYQLMGRLDQGDVSLTILNLREADAGRYGCRVHIAGLFNDDKHHFDLTVKAPQVIMTTSLAAETSTESTPANQIAGNPSQIFDIFSFCFLDSGRNLFKK</sequence>
<accession>A0A3Q1GPX4</accession>
<evidence type="ECO:0000256" key="1">
    <source>
        <dbReference type="SAM" id="SignalP"/>
    </source>
</evidence>
<dbReference type="InterPro" id="IPR007110">
    <property type="entry name" value="Ig-like_dom"/>
</dbReference>
<proteinExistence type="predicted"/>
<dbReference type="InterPro" id="IPR013783">
    <property type="entry name" value="Ig-like_fold"/>
</dbReference>
<dbReference type="AlphaFoldDB" id="A0A3Q1GPX4"/>
<keyword evidence="1" id="KW-0732">Signal</keyword>
<dbReference type="GO" id="GO:0043277">
    <property type="term" value="P:apoptotic cell clearance"/>
    <property type="evidence" value="ECO:0007669"/>
    <property type="project" value="TreeGrafter"/>
</dbReference>
<dbReference type="PROSITE" id="PS50835">
    <property type="entry name" value="IG_LIKE"/>
    <property type="match status" value="1"/>
</dbReference>
<dbReference type="GO" id="GO:0060097">
    <property type="term" value="P:cytoskeletal rearrangement involved in phagocytosis, engulfment"/>
    <property type="evidence" value="ECO:0007669"/>
    <property type="project" value="TreeGrafter"/>
</dbReference>
<dbReference type="InterPro" id="IPR036179">
    <property type="entry name" value="Ig-like_dom_sf"/>
</dbReference>
<protein>
    <recommendedName>
        <fullName evidence="2">Ig-like domain-containing protein</fullName>
    </recommendedName>
</protein>
<dbReference type="GO" id="GO:0001786">
    <property type="term" value="F:phosphatidylserine binding"/>
    <property type="evidence" value="ECO:0007669"/>
    <property type="project" value="TreeGrafter"/>
</dbReference>
<feature type="signal peptide" evidence="1">
    <location>
        <begin position="1"/>
        <end position="23"/>
    </location>
</feature>
<dbReference type="Proteomes" id="UP000257200">
    <property type="component" value="Unplaced"/>
</dbReference>
<reference evidence="3" key="1">
    <citation type="submission" date="2025-08" db="UniProtKB">
        <authorList>
            <consortium name="Ensembl"/>
        </authorList>
    </citation>
    <scope>IDENTIFICATION</scope>
</reference>
<dbReference type="PANTHER" id="PTHR46608:SF3">
    <property type="entry name" value="T-CELL IMMUNOGLOBULIN AND MUCIN DOMAIN-CONTAINING PROTEIN 4"/>
    <property type="match status" value="1"/>
</dbReference>
<reference evidence="3" key="2">
    <citation type="submission" date="2025-09" db="UniProtKB">
        <authorList>
            <consortium name="Ensembl"/>
        </authorList>
    </citation>
    <scope>IDENTIFICATION</scope>
</reference>
<dbReference type="GeneTree" id="ENSGT00940000163509"/>
<evidence type="ECO:0000313" key="3">
    <source>
        <dbReference type="Ensembl" id="ENSAPOP00000019330.1"/>
    </source>
</evidence>
<feature type="chain" id="PRO_5018778959" description="Ig-like domain-containing protein" evidence="1">
    <location>
        <begin position="24"/>
        <end position="182"/>
    </location>
</feature>
<dbReference type="InParanoid" id="A0A3Q1GPX4"/>
<organism evidence="3 4">
    <name type="scientific">Acanthochromis polyacanthus</name>
    <name type="common">spiny chromis</name>
    <dbReference type="NCBI Taxonomy" id="80966"/>
    <lineage>
        <taxon>Eukaryota</taxon>
        <taxon>Metazoa</taxon>
        <taxon>Chordata</taxon>
        <taxon>Craniata</taxon>
        <taxon>Vertebrata</taxon>
        <taxon>Euteleostomi</taxon>
        <taxon>Actinopterygii</taxon>
        <taxon>Neopterygii</taxon>
        <taxon>Teleostei</taxon>
        <taxon>Neoteleostei</taxon>
        <taxon>Acanthomorphata</taxon>
        <taxon>Ovalentaria</taxon>
        <taxon>Pomacentridae</taxon>
        <taxon>Acanthochromis</taxon>
    </lineage>
</organism>
<name>A0A3Q1GPX4_9TELE</name>
<feature type="domain" description="Ig-like" evidence="2">
    <location>
        <begin position="31"/>
        <end position="115"/>
    </location>
</feature>